<protein>
    <recommendedName>
        <fullName evidence="8">DUF1400 domain-containing protein</fullName>
    </recommendedName>
</protein>
<dbReference type="SUPFAM" id="SSF53474">
    <property type="entry name" value="alpha/beta-Hydrolases"/>
    <property type="match status" value="1"/>
</dbReference>
<feature type="domain" description="DUF1400" evidence="5">
    <location>
        <begin position="31"/>
        <end position="153"/>
    </location>
</feature>
<evidence type="ECO:0000259" key="5">
    <source>
        <dbReference type="Pfam" id="PF07176"/>
    </source>
</evidence>
<dbReference type="eggNOG" id="COG4188">
    <property type="taxonomic scope" value="Bacteria"/>
</dbReference>
<dbReference type="HOGENOM" id="CLU_029435_0_0_3"/>
<reference evidence="6 7" key="1">
    <citation type="submission" date="2008-07" db="EMBL/GenBank/DDBJ databases">
        <authorList>
            <person name="Tandeau de Marsac N."/>
            <person name="Ferriera S."/>
            <person name="Johnson J."/>
            <person name="Kravitz S."/>
            <person name="Beeson K."/>
            <person name="Sutton G."/>
            <person name="Rogers Y.-H."/>
            <person name="Friedman R."/>
            <person name="Frazier M."/>
            <person name="Venter J.C."/>
        </authorList>
    </citation>
    <scope>NUCLEOTIDE SEQUENCE [LARGE SCALE GENOMIC DNA]</scope>
    <source>
        <strain evidence="6 7">PCC 7420</strain>
    </source>
</reference>
<dbReference type="InterPro" id="IPR010802">
    <property type="entry name" value="DUF1400"/>
</dbReference>
<evidence type="ECO:0000313" key="6">
    <source>
        <dbReference type="EMBL" id="EDX73233.1"/>
    </source>
</evidence>
<organism evidence="6 7">
    <name type="scientific">Coleofasciculus chthonoplastes PCC 7420</name>
    <dbReference type="NCBI Taxonomy" id="118168"/>
    <lineage>
        <taxon>Bacteria</taxon>
        <taxon>Bacillati</taxon>
        <taxon>Cyanobacteriota</taxon>
        <taxon>Cyanophyceae</taxon>
        <taxon>Coleofasciculales</taxon>
        <taxon>Coleofasciculaceae</taxon>
        <taxon>Coleofasciculus</taxon>
    </lineage>
</organism>
<evidence type="ECO:0000256" key="1">
    <source>
        <dbReference type="ARBA" id="ARBA00022801"/>
    </source>
</evidence>
<dbReference type="STRING" id="118168.MC7420_4480"/>
<keyword evidence="1" id="KW-0378">Hydrolase</keyword>
<evidence type="ECO:0000313" key="7">
    <source>
        <dbReference type="Proteomes" id="UP000003835"/>
    </source>
</evidence>
<gene>
    <name evidence="6" type="ORF">MC7420_4480</name>
</gene>
<dbReference type="PANTHER" id="PTHR10272">
    <property type="entry name" value="PLATELET-ACTIVATING FACTOR ACETYLHYDROLASE"/>
    <property type="match status" value="1"/>
</dbReference>
<dbReference type="InterPro" id="IPR029058">
    <property type="entry name" value="AB_hydrolase_fold"/>
</dbReference>
<dbReference type="PANTHER" id="PTHR10272:SF13">
    <property type="entry name" value="POLY(ETHYLENE TEREPHTHALATE) HYDROLASE"/>
    <property type="match status" value="1"/>
</dbReference>
<dbReference type="GO" id="GO:0016042">
    <property type="term" value="P:lipid catabolic process"/>
    <property type="evidence" value="ECO:0007669"/>
    <property type="project" value="UniProtKB-KW"/>
</dbReference>
<keyword evidence="7" id="KW-1185">Reference proteome</keyword>
<dbReference type="Pfam" id="PF07176">
    <property type="entry name" value="DUF1400"/>
    <property type="match status" value="1"/>
</dbReference>
<proteinExistence type="predicted"/>
<evidence type="ECO:0008006" key="8">
    <source>
        <dbReference type="Google" id="ProtNLM"/>
    </source>
</evidence>
<dbReference type="Pfam" id="PF00561">
    <property type="entry name" value="Abhydrolase_1"/>
    <property type="match status" value="1"/>
</dbReference>
<accession>B4VXW6</accession>
<evidence type="ECO:0000256" key="3">
    <source>
        <dbReference type="ARBA" id="ARBA00023098"/>
    </source>
</evidence>
<dbReference type="Proteomes" id="UP000003835">
    <property type="component" value="Unassembled WGS sequence"/>
</dbReference>
<dbReference type="EMBL" id="DS989859">
    <property type="protein sequence ID" value="EDX73233.1"/>
    <property type="molecule type" value="Genomic_DNA"/>
</dbReference>
<sequence>MKSRWLIQKLKHHIFLFGVALSWGIATPLNAAERVTLQLGPFQQSVEIADLEEWAQTGQLPPTLTPYRSLLTPQVQQVLNRRLQLDPNLAEKFINDLLLSTDGARLLDQIGRVLPDSSLDQLKAALFLAARQANGLSVLSFLRAYPEETVTINASSAIAIVLQMNLPYLQSQVVNPILEQELTMADTPEFTADFDPTVTGYQYVRERTLRLRDRDRDRAIPVDVYWVGNTSGPLVVLSHGFGSDRKFLTYLARHLASNGLTVVAIEHPGSNFSWLSGVSLRSNIGEVLPPSEFIDRPQDVSFVLDRLAKINRGYGSLRGKLNTEQVTVIGHSLGGYTALALAGGQLDLEELREFCQQRSPLERSPADWFQCSATDLQEDNVQLRDQRVVQVMALNAVTGHLFGSSGLAEVKIPTLLLTGTNDAITPSLEHQLRAFDQLGGLKYLLVALGGTHLSVTDRATLNEAVTSSTLVPELTDKDAEPLRRLFRGVSLAFIKQLTPEAQRYQPFLTPAYAQSLSTPSLSLRLSTQLPPSLTTWFQVLSVSNQKIAIRFPTLNQDAIGKIFSPFANSSQVMTQTDCCTGQLNQIFTNFMNTYNRRLTGIS</sequence>
<evidence type="ECO:0000256" key="2">
    <source>
        <dbReference type="ARBA" id="ARBA00022963"/>
    </source>
</evidence>
<feature type="domain" description="AB hydrolase-1" evidence="4">
    <location>
        <begin position="233"/>
        <end position="342"/>
    </location>
</feature>
<dbReference type="Gene3D" id="3.40.50.1820">
    <property type="entry name" value="alpha/beta hydrolase"/>
    <property type="match status" value="1"/>
</dbReference>
<evidence type="ECO:0000259" key="4">
    <source>
        <dbReference type="Pfam" id="PF00561"/>
    </source>
</evidence>
<keyword evidence="2" id="KW-0442">Lipid degradation</keyword>
<dbReference type="GO" id="GO:0003847">
    <property type="term" value="F:1-alkyl-2-acetylglycerophosphocholine esterase activity"/>
    <property type="evidence" value="ECO:0007669"/>
    <property type="project" value="TreeGrafter"/>
</dbReference>
<name>B4VXW6_9CYAN</name>
<dbReference type="InterPro" id="IPR000073">
    <property type="entry name" value="AB_hydrolase_1"/>
</dbReference>
<keyword evidence="3" id="KW-0443">Lipid metabolism</keyword>
<dbReference type="AlphaFoldDB" id="B4VXW6"/>
<dbReference type="ESTHER" id="9cyan-b4vxw6">
    <property type="family name" value="Duf_1400"/>
</dbReference>